<evidence type="ECO:0000313" key="2">
    <source>
        <dbReference type="EMBL" id="MBB4014301.1"/>
    </source>
</evidence>
<feature type="transmembrane region" description="Helical" evidence="1">
    <location>
        <begin position="301"/>
        <end position="320"/>
    </location>
</feature>
<keyword evidence="3" id="KW-1185">Reference proteome</keyword>
<comment type="caution">
    <text evidence="2">The sequence shown here is derived from an EMBL/GenBank/DDBJ whole genome shotgun (WGS) entry which is preliminary data.</text>
</comment>
<feature type="transmembrane region" description="Helical" evidence="1">
    <location>
        <begin position="268"/>
        <end position="289"/>
    </location>
</feature>
<evidence type="ECO:0000256" key="1">
    <source>
        <dbReference type="SAM" id="Phobius"/>
    </source>
</evidence>
<accession>A0A840BL55</accession>
<proteinExistence type="predicted"/>
<keyword evidence="1" id="KW-0472">Membrane</keyword>
<feature type="transmembrane region" description="Helical" evidence="1">
    <location>
        <begin position="110"/>
        <end position="132"/>
    </location>
</feature>
<keyword evidence="1" id="KW-0812">Transmembrane</keyword>
<dbReference type="RefSeq" id="WP_183636187.1">
    <property type="nucleotide sequence ID" value="NZ_BAABLE010000005.1"/>
</dbReference>
<dbReference type="Proteomes" id="UP000561045">
    <property type="component" value="Unassembled WGS sequence"/>
</dbReference>
<protein>
    <submittedName>
        <fullName evidence="2">Putative membrane protein SpoIIM required for sporulation</fullName>
    </submittedName>
</protein>
<reference evidence="2 3" key="1">
    <citation type="submission" date="2020-08" db="EMBL/GenBank/DDBJ databases">
        <title>Genomic Encyclopedia of Type Strains, Phase IV (KMG-IV): sequencing the most valuable type-strain genomes for metagenomic binning, comparative biology and taxonomic classification.</title>
        <authorList>
            <person name="Goeker M."/>
        </authorList>
    </citation>
    <scope>NUCLEOTIDE SEQUENCE [LARGE SCALE GENOMIC DNA]</scope>
    <source>
        <strain evidence="2 3">DSM 106739</strain>
    </source>
</reference>
<dbReference type="Pfam" id="PF01944">
    <property type="entry name" value="SpoIIM"/>
    <property type="match status" value="1"/>
</dbReference>
<gene>
    <name evidence="2" type="ORF">GGR36_003647</name>
</gene>
<dbReference type="PANTHER" id="PTHR35337:SF1">
    <property type="entry name" value="SLR1478 PROTEIN"/>
    <property type="match status" value="1"/>
</dbReference>
<sequence length="327" mass="35898">MRQEQFEARFASRWDEFDRWLTHARLPRRQRAKKPAPFGDEEMAPRYREICQHLALARARDYGPAVAERLHRLALEGHDCLYGTPGGSLRRFLAYLSGGFAREVRREWRVVLAALLAFAGPYLALMIVVRVFPDFAYIVLPAEQLGQFDVMYGPDAAELGTQRGARDDLTMFGFYIYNNIGIGFKTFASGLFAGVGTVLALLYNGVFMGTVDAHVVNLGHAQRFYSFVAGHSSFELTAIVLCGAAGLKLGASMLAPGDWSRGESLRRAARSVIGIVAGAAAMLVIAAAIEGFWSPRTLPLAIKLGVGLINWVLVIAYLLLAGRRDAA</sequence>
<evidence type="ECO:0000313" key="3">
    <source>
        <dbReference type="Proteomes" id="UP000561045"/>
    </source>
</evidence>
<name>A0A840BL55_9RHOO</name>
<organism evidence="2 3">
    <name type="scientific">Niveibacterium umoris</name>
    <dbReference type="NCBI Taxonomy" id="1193620"/>
    <lineage>
        <taxon>Bacteria</taxon>
        <taxon>Pseudomonadati</taxon>
        <taxon>Pseudomonadota</taxon>
        <taxon>Betaproteobacteria</taxon>
        <taxon>Rhodocyclales</taxon>
        <taxon>Rhodocyclaceae</taxon>
        <taxon>Niveibacterium</taxon>
    </lineage>
</organism>
<dbReference type="AlphaFoldDB" id="A0A840BL55"/>
<dbReference type="PANTHER" id="PTHR35337">
    <property type="entry name" value="SLR1478 PROTEIN"/>
    <property type="match status" value="1"/>
</dbReference>
<dbReference type="EMBL" id="JACIET010000002">
    <property type="protein sequence ID" value="MBB4014301.1"/>
    <property type="molecule type" value="Genomic_DNA"/>
</dbReference>
<dbReference type="InterPro" id="IPR002798">
    <property type="entry name" value="SpoIIM-like"/>
</dbReference>
<keyword evidence="1" id="KW-1133">Transmembrane helix</keyword>